<feature type="compositionally biased region" description="Polar residues" evidence="1">
    <location>
        <begin position="62"/>
        <end position="73"/>
    </location>
</feature>
<dbReference type="EMBL" id="JADCTT010000002">
    <property type="protein sequence ID" value="KAF9757258.1"/>
    <property type="molecule type" value="Genomic_DNA"/>
</dbReference>
<sequence>MSASDSFQRDQPPVGLSINLSSNNPFRNRAVSPASPFEDPPARPLSRNPFLDQSLPPVRSPGTMSNHSDSKSLSAEEIFNSLTLDDKKGEKKAESSSGNKQGDLLGLGLDISGSKPAPQLSNVMDLGRDQEDQGRHHEDPHHNSAVLDETPNLQSLISMLSP</sequence>
<evidence type="ECO:0000313" key="3">
    <source>
        <dbReference type="Proteomes" id="UP000616885"/>
    </source>
</evidence>
<feature type="region of interest" description="Disordered" evidence="1">
    <location>
        <begin position="1"/>
        <end position="162"/>
    </location>
</feature>
<feature type="compositionally biased region" description="Polar residues" evidence="1">
    <location>
        <begin position="151"/>
        <end position="162"/>
    </location>
</feature>
<comment type="caution">
    <text evidence="2">The sequence shown here is derived from an EMBL/GenBank/DDBJ whole genome shotgun (WGS) entry which is preliminary data.</text>
</comment>
<evidence type="ECO:0000313" key="2">
    <source>
        <dbReference type="EMBL" id="KAF9757258.1"/>
    </source>
</evidence>
<feature type="compositionally biased region" description="Basic and acidic residues" evidence="1">
    <location>
        <begin position="84"/>
        <end position="94"/>
    </location>
</feature>
<feature type="compositionally biased region" description="Basic and acidic residues" evidence="1">
    <location>
        <begin position="126"/>
        <end position="142"/>
    </location>
</feature>
<proteinExistence type="predicted"/>
<protein>
    <submittedName>
        <fullName evidence="2">Uncharacterized protein</fullName>
    </submittedName>
</protein>
<organism evidence="2 3">
    <name type="scientific">Bionectria ochroleuca</name>
    <name type="common">Gliocladium roseum</name>
    <dbReference type="NCBI Taxonomy" id="29856"/>
    <lineage>
        <taxon>Eukaryota</taxon>
        <taxon>Fungi</taxon>
        <taxon>Dikarya</taxon>
        <taxon>Ascomycota</taxon>
        <taxon>Pezizomycotina</taxon>
        <taxon>Sordariomycetes</taxon>
        <taxon>Hypocreomycetidae</taxon>
        <taxon>Hypocreales</taxon>
        <taxon>Bionectriaceae</taxon>
        <taxon>Clonostachys</taxon>
    </lineage>
</organism>
<reference evidence="2" key="1">
    <citation type="submission" date="2020-10" db="EMBL/GenBank/DDBJ databases">
        <title>High-Quality Genome Resource of Clonostachys rosea strain S41 by Oxford Nanopore Long-Read Sequencing.</title>
        <authorList>
            <person name="Wang H."/>
        </authorList>
    </citation>
    <scope>NUCLEOTIDE SEQUENCE</scope>
    <source>
        <strain evidence="2">S41</strain>
    </source>
</reference>
<dbReference type="Proteomes" id="UP000616885">
    <property type="component" value="Unassembled WGS sequence"/>
</dbReference>
<name>A0A8H7TU36_BIOOC</name>
<gene>
    <name evidence="2" type="ORF">IM811_008202</name>
</gene>
<accession>A0A8H7TU36</accession>
<evidence type="ECO:0000256" key="1">
    <source>
        <dbReference type="SAM" id="MobiDB-lite"/>
    </source>
</evidence>
<dbReference type="AlphaFoldDB" id="A0A8H7TU36"/>
<feature type="compositionally biased region" description="Low complexity" evidence="1">
    <location>
        <begin position="95"/>
        <end position="114"/>
    </location>
</feature>